<evidence type="ECO:0000313" key="5">
    <source>
        <dbReference type="EMBL" id="MBJ3762313.1"/>
    </source>
</evidence>
<evidence type="ECO:0000256" key="2">
    <source>
        <dbReference type="ARBA" id="ARBA00022801"/>
    </source>
</evidence>
<dbReference type="InterPro" id="IPR010016">
    <property type="entry name" value="PxpB"/>
</dbReference>
<dbReference type="Gene3D" id="2.40.100.10">
    <property type="entry name" value="Cyclophilin-like"/>
    <property type="match status" value="1"/>
</dbReference>
<dbReference type="InterPro" id="IPR003833">
    <property type="entry name" value="CT_C_D"/>
</dbReference>
<organism evidence="5 6">
    <name type="scientific">Palleronia pontilimi</name>
    <dbReference type="NCBI Taxonomy" id="1964209"/>
    <lineage>
        <taxon>Bacteria</taxon>
        <taxon>Pseudomonadati</taxon>
        <taxon>Pseudomonadota</taxon>
        <taxon>Alphaproteobacteria</taxon>
        <taxon>Rhodobacterales</taxon>
        <taxon>Roseobacteraceae</taxon>
        <taxon>Palleronia</taxon>
    </lineage>
</organism>
<dbReference type="GO" id="GO:0016787">
    <property type="term" value="F:hydrolase activity"/>
    <property type="evidence" value="ECO:0007669"/>
    <property type="project" value="UniProtKB-KW"/>
</dbReference>
<name>A0A934IG74_9RHOB</name>
<evidence type="ECO:0000256" key="1">
    <source>
        <dbReference type="ARBA" id="ARBA00022741"/>
    </source>
</evidence>
<evidence type="ECO:0000313" key="6">
    <source>
        <dbReference type="Proteomes" id="UP000642488"/>
    </source>
</evidence>
<evidence type="ECO:0000256" key="3">
    <source>
        <dbReference type="ARBA" id="ARBA00022840"/>
    </source>
</evidence>
<sequence>MPLAASSFERPDPPRLTPLGLDGMLVTFGDAMDDAANRAALAFRAAIDAENWQGVTETASSLCSAFVSFEPGQLSPSDLQARLREILADRDWLAEDLPANRTLWTIPASFEGDHAPQLADAAELAGVSVEQAVKQICAEPLRAYALGYAPGQAYLGALPEHWDLARQKDLTPTVKEGAVVTAVRQVIVFATSGPTGWRQIGMSRFKAFRPDDPDRPIALAPGDEVQLRPVSRDELDRLAAEPLAGATAEDIR</sequence>
<keyword evidence="3" id="KW-0067">ATP-binding</keyword>
<dbReference type="InterPro" id="IPR029000">
    <property type="entry name" value="Cyclophilin-like_dom_sf"/>
</dbReference>
<dbReference type="Pfam" id="PF02682">
    <property type="entry name" value="CT_C_D"/>
    <property type="match status" value="1"/>
</dbReference>
<dbReference type="SUPFAM" id="SSF160467">
    <property type="entry name" value="PH0987 N-terminal domain-like"/>
    <property type="match status" value="1"/>
</dbReference>
<dbReference type="RefSeq" id="WP_198915479.1">
    <property type="nucleotide sequence ID" value="NZ_JAEKPD010000005.1"/>
</dbReference>
<accession>A0A934IG74</accession>
<comment type="caution">
    <text evidence="5">The sequence shown here is derived from an EMBL/GenBank/DDBJ whole genome shotgun (WGS) entry which is preliminary data.</text>
</comment>
<evidence type="ECO:0000259" key="4">
    <source>
        <dbReference type="SMART" id="SM00796"/>
    </source>
</evidence>
<proteinExistence type="predicted"/>
<dbReference type="GO" id="GO:0005524">
    <property type="term" value="F:ATP binding"/>
    <property type="evidence" value="ECO:0007669"/>
    <property type="project" value="UniProtKB-KW"/>
</dbReference>
<reference evidence="5" key="1">
    <citation type="submission" date="2020-12" db="EMBL/GenBank/DDBJ databases">
        <title>Bacterial taxonomy.</title>
        <authorList>
            <person name="Pan X."/>
        </authorList>
    </citation>
    <scope>NUCLEOTIDE SEQUENCE</scope>
    <source>
        <strain evidence="5">KCTC 52957</strain>
    </source>
</reference>
<dbReference type="Gene3D" id="3.30.1360.40">
    <property type="match status" value="1"/>
</dbReference>
<protein>
    <submittedName>
        <fullName evidence="5">Carboxyltransferase domain-containing protein</fullName>
    </submittedName>
</protein>
<dbReference type="Proteomes" id="UP000642488">
    <property type="component" value="Unassembled WGS sequence"/>
</dbReference>
<gene>
    <name evidence="5" type="ORF">ILP92_06110</name>
</gene>
<keyword evidence="6" id="KW-1185">Reference proteome</keyword>
<feature type="domain" description="Carboxyltransferase" evidence="4">
    <location>
        <begin position="14"/>
        <end position="219"/>
    </location>
</feature>
<dbReference type="SMART" id="SM00796">
    <property type="entry name" value="AHS1"/>
    <property type="match status" value="1"/>
</dbReference>
<dbReference type="SUPFAM" id="SSF50891">
    <property type="entry name" value="Cyclophilin-like"/>
    <property type="match status" value="1"/>
</dbReference>
<dbReference type="EMBL" id="JAEKPD010000005">
    <property type="protein sequence ID" value="MBJ3762313.1"/>
    <property type="molecule type" value="Genomic_DNA"/>
</dbReference>
<dbReference type="PANTHER" id="PTHR34698:SF2">
    <property type="entry name" value="5-OXOPROLINASE SUBUNIT B"/>
    <property type="match status" value="1"/>
</dbReference>
<dbReference type="PANTHER" id="PTHR34698">
    <property type="entry name" value="5-OXOPROLINASE SUBUNIT B"/>
    <property type="match status" value="1"/>
</dbReference>
<keyword evidence="1" id="KW-0547">Nucleotide-binding</keyword>
<keyword evidence="2" id="KW-0378">Hydrolase</keyword>
<dbReference type="AlphaFoldDB" id="A0A934IG74"/>